<keyword evidence="7" id="KW-0812">Transmembrane</keyword>
<evidence type="ECO:0000256" key="7">
    <source>
        <dbReference type="SAM" id="Phobius"/>
    </source>
</evidence>
<dbReference type="GO" id="GO:0001716">
    <property type="term" value="F:L-amino-acid oxidase activity"/>
    <property type="evidence" value="ECO:0007669"/>
    <property type="project" value="TreeGrafter"/>
</dbReference>
<accession>A0A1M7QX71</accession>
<feature type="domain" description="Amine oxidase" evidence="8">
    <location>
        <begin position="70"/>
        <end position="525"/>
    </location>
</feature>
<evidence type="ECO:0000256" key="6">
    <source>
        <dbReference type="ARBA" id="ARBA00047321"/>
    </source>
</evidence>
<dbReference type="InterPro" id="IPR002937">
    <property type="entry name" value="Amino_oxidase"/>
</dbReference>
<dbReference type="PANTHER" id="PTHR10742">
    <property type="entry name" value="FLAVIN MONOAMINE OXIDASE"/>
    <property type="match status" value="1"/>
</dbReference>
<comment type="similarity">
    <text evidence="2">Belongs to the tryptophan 2-monooxygenase family.</text>
</comment>
<proteinExistence type="inferred from homology"/>
<dbReference type="InterPro" id="IPR006311">
    <property type="entry name" value="TAT_signal"/>
</dbReference>
<dbReference type="InterPro" id="IPR050281">
    <property type="entry name" value="Flavin_monoamine_oxidase"/>
</dbReference>
<evidence type="ECO:0000256" key="1">
    <source>
        <dbReference type="ARBA" id="ARBA00004814"/>
    </source>
</evidence>
<name>A0A1M7QX71_9BURK</name>
<organism evidence="9 10">
    <name type="scientific">Duganella sacchari</name>
    <dbReference type="NCBI Taxonomy" id="551987"/>
    <lineage>
        <taxon>Bacteria</taxon>
        <taxon>Pseudomonadati</taxon>
        <taxon>Pseudomonadota</taxon>
        <taxon>Betaproteobacteria</taxon>
        <taxon>Burkholderiales</taxon>
        <taxon>Oxalobacteraceae</taxon>
        <taxon>Telluria group</taxon>
        <taxon>Duganella</taxon>
    </lineage>
</organism>
<dbReference type="InterPro" id="IPR019546">
    <property type="entry name" value="TAT_signal_bac_arc"/>
</dbReference>
<dbReference type="Proteomes" id="UP000184339">
    <property type="component" value="Unassembled WGS sequence"/>
</dbReference>
<dbReference type="InterPro" id="IPR036188">
    <property type="entry name" value="FAD/NAD-bd_sf"/>
</dbReference>
<comment type="catalytic activity">
    <reaction evidence="6">
        <text>L-tryptophan + O2 = indole-3-acetamide + CO2 + H2O</text>
        <dbReference type="Rhea" id="RHEA:16165"/>
        <dbReference type="ChEBI" id="CHEBI:15377"/>
        <dbReference type="ChEBI" id="CHEBI:15379"/>
        <dbReference type="ChEBI" id="CHEBI:16031"/>
        <dbReference type="ChEBI" id="CHEBI:16526"/>
        <dbReference type="ChEBI" id="CHEBI:57912"/>
        <dbReference type="EC" id="1.13.12.3"/>
    </reaction>
</comment>
<dbReference type="STRING" id="551987.SAMN05192549_108209"/>
<dbReference type="Gene3D" id="3.50.50.60">
    <property type="entry name" value="FAD/NAD(P)-binding domain"/>
    <property type="match status" value="1"/>
</dbReference>
<evidence type="ECO:0000256" key="3">
    <source>
        <dbReference type="ARBA" id="ARBA00012535"/>
    </source>
</evidence>
<evidence type="ECO:0000256" key="2">
    <source>
        <dbReference type="ARBA" id="ARBA00005833"/>
    </source>
</evidence>
<dbReference type="SUPFAM" id="SSF54373">
    <property type="entry name" value="FAD-linked reductases, C-terminal domain"/>
    <property type="match status" value="1"/>
</dbReference>
<dbReference type="GO" id="GO:0050361">
    <property type="term" value="F:tryptophan 2-monooxygenase activity"/>
    <property type="evidence" value="ECO:0007669"/>
    <property type="project" value="UniProtKB-EC"/>
</dbReference>
<dbReference type="Pfam" id="PF01593">
    <property type="entry name" value="Amino_oxidase"/>
    <property type="match status" value="1"/>
</dbReference>
<dbReference type="GO" id="GO:0009851">
    <property type="term" value="P:auxin biosynthetic process"/>
    <property type="evidence" value="ECO:0007669"/>
    <property type="project" value="UniProtKB-KW"/>
</dbReference>
<dbReference type="RefSeq" id="WP_072786986.1">
    <property type="nucleotide sequence ID" value="NZ_FRCX01000008.1"/>
</dbReference>
<evidence type="ECO:0000259" key="8">
    <source>
        <dbReference type="Pfam" id="PF01593"/>
    </source>
</evidence>
<evidence type="ECO:0000256" key="4">
    <source>
        <dbReference type="ARBA" id="ARBA00017871"/>
    </source>
</evidence>
<keyword evidence="10" id="KW-1185">Reference proteome</keyword>
<dbReference type="OrthoDB" id="337830at2"/>
<dbReference type="GO" id="GO:0009063">
    <property type="term" value="P:amino acid catabolic process"/>
    <property type="evidence" value="ECO:0007669"/>
    <property type="project" value="TreeGrafter"/>
</dbReference>
<dbReference type="PANTHER" id="PTHR10742:SF342">
    <property type="entry name" value="AMINE OXIDASE"/>
    <property type="match status" value="1"/>
</dbReference>
<gene>
    <name evidence="9" type="ORF">SAMN05192549_108209</name>
</gene>
<evidence type="ECO:0000313" key="10">
    <source>
        <dbReference type="Proteomes" id="UP000184339"/>
    </source>
</evidence>
<evidence type="ECO:0000313" key="9">
    <source>
        <dbReference type="EMBL" id="SHN36659.1"/>
    </source>
</evidence>
<dbReference type="EC" id="1.13.12.3" evidence="3"/>
<dbReference type="NCBIfam" id="TIGR01409">
    <property type="entry name" value="TAT_signal_seq"/>
    <property type="match status" value="1"/>
</dbReference>
<dbReference type="SUPFAM" id="SSF51905">
    <property type="entry name" value="FAD/NAD(P)-binding domain"/>
    <property type="match status" value="1"/>
</dbReference>
<keyword evidence="7" id="KW-0472">Membrane</keyword>
<protein>
    <recommendedName>
        <fullName evidence="4">Tryptophan 2-monooxygenase</fullName>
        <ecNumber evidence="3">1.13.12.3</ecNumber>
    </recommendedName>
</protein>
<dbReference type="Gene3D" id="3.90.660.10">
    <property type="match status" value="1"/>
</dbReference>
<keyword evidence="7" id="KW-1133">Transmembrane helix</keyword>
<dbReference type="AlphaFoldDB" id="A0A1M7QX71"/>
<dbReference type="EMBL" id="FRCX01000008">
    <property type="protein sequence ID" value="SHN36659.1"/>
    <property type="molecule type" value="Genomic_DNA"/>
</dbReference>
<sequence>MDSKTVKPFKSFSALTRRDFLYRAAAVGGTGLLLNTMNAWGMGIASTASAPPALSGSGKGKKVLILGAGLAGMTAAYELEKLGYKVQILEARAFAGGRCQTARKGFSLTELGGEKQTCAFDEGHYINHGPWRIPLHHQSTLHYTKLFEVPLEVMVNDNDHAYVYSENAGPFAGKRLRVKEVKADMRGHVSELLAKSVKNHQLDQALTEDDQRLLLDYLAHEGALTPGELQYKGRSGRGYAVNPGAGLSPGAGTPSDPLGFKDLLASKLGHVYSAVQDFPMQNTMFQPVGGMDAIAKAFEKRVGKNIRYKAEVQTIRQNDKGVTVTYKDTGSNKVSAISADYCLCAMPLSVLRQIDTDFSDKFKQAVASVAYAPVGKIGLQMKRRFWEEDDHIYGGHIMTDLKGINTISVPSYGFQKNKGVLLGYYQYQTAAIETSALSLKERAEFALAAGQKIFPQYTENFETAFSVAWHRVQYNLGGWAEWTDKTRAAAYPVLLEGEGRILLAGEHLSYLTGWQAGAIESAWQQIARIHERAGA</sequence>
<keyword evidence="5" id="KW-0073">Auxin biosynthesis</keyword>
<feature type="transmembrane region" description="Helical" evidence="7">
    <location>
        <begin position="20"/>
        <end position="40"/>
    </location>
</feature>
<dbReference type="Gene3D" id="1.20.1440.240">
    <property type="match status" value="1"/>
</dbReference>
<dbReference type="PROSITE" id="PS51318">
    <property type="entry name" value="TAT"/>
    <property type="match status" value="1"/>
</dbReference>
<comment type="pathway">
    <text evidence="1">Plant hormone metabolism; auxin biosynthesis.</text>
</comment>
<reference evidence="10" key="1">
    <citation type="submission" date="2016-11" db="EMBL/GenBank/DDBJ databases">
        <authorList>
            <person name="Varghese N."/>
            <person name="Submissions S."/>
        </authorList>
    </citation>
    <scope>NUCLEOTIDE SEQUENCE [LARGE SCALE GENOMIC DNA]</scope>
    <source>
        <strain evidence="10">Sac-22</strain>
    </source>
</reference>
<evidence type="ECO:0000256" key="5">
    <source>
        <dbReference type="ARBA" id="ARBA00023070"/>
    </source>
</evidence>